<protein>
    <recommendedName>
        <fullName evidence="3">3-isopropylmalate dehydratase small subunit</fullName>
    </recommendedName>
</protein>
<dbReference type="Proteomes" id="UP000524246">
    <property type="component" value="Unassembled WGS sequence"/>
</dbReference>
<organism evidence="1 2">
    <name type="scientific">SAR324 cluster bacterium</name>
    <dbReference type="NCBI Taxonomy" id="2024889"/>
    <lineage>
        <taxon>Bacteria</taxon>
        <taxon>Deltaproteobacteria</taxon>
        <taxon>SAR324 cluster</taxon>
    </lineage>
</organism>
<reference evidence="1 2" key="1">
    <citation type="journal article" date="2020" name="Biotechnol. Biofuels">
        <title>New insights from the biogas microbiome by comprehensive genome-resolved metagenomics of nearly 1600 species originating from multiple anaerobic digesters.</title>
        <authorList>
            <person name="Campanaro S."/>
            <person name="Treu L."/>
            <person name="Rodriguez-R L.M."/>
            <person name="Kovalovszki A."/>
            <person name="Ziels R.M."/>
            <person name="Maus I."/>
            <person name="Zhu X."/>
            <person name="Kougias P.G."/>
            <person name="Basile A."/>
            <person name="Luo G."/>
            <person name="Schluter A."/>
            <person name="Konstantinidis K.T."/>
            <person name="Angelidaki I."/>
        </authorList>
    </citation>
    <scope>NUCLEOTIDE SEQUENCE [LARGE SCALE GENOMIC DNA]</scope>
    <source>
        <strain evidence="1">AS27yjCOA_65</strain>
    </source>
</reference>
<accession>A0A7X9FTC9</accession>
<dbReference type="InterPro" id="IPR015928">
    <property type="entry name" value="Aconitase/3IPM_dehydase_swvl"/>
</dbReference>
<dbReference type="AlphaFoldDB" id="A0A7X9FTC9"/>
<gene>
    <name evidence="1" type="ORF">GYA55_12215</name>
</gene>
<evidence type="ECO:0008006" key="3">
    <source>
        <dbReference type="Google" id="ProtNLM"/>
    </source>
</evidence>
<proteinExistence type="predicted"/>
<sequence length="56" mass="6474">MEKFTIHNSKAIPLPLDNVDTDMIIPAQFLTNISKEGYADALFRRMCEQDPEFPFN</sequence>
<comment type="caution">
    <text evidence="1">The sequence shown here is derived from an EMBL/GenBank/DDBJ whole genome shotgun (WGS) entry which is preliminary data.</text>
</comment>
<name>A0A7X9FTC9_9DELT</name>
<evidence type="ECO:0000313" key="1">
    <source>
        <dbReference type="EMBL" id="NMC63919.1"/>
    </source>
</evidence>
<dbReference type="Gene3D" id="3.20.19.10">
    <property type="entry name" value="Aconitase, domain 4"/>
    <property type="match status" value="1"/>
</dbReference>
<evidence type="ECO:0000313" key="2">
    <source>
        <dbReference type="Proteomes" id="UP000524246"/>
    </source>
</evidence>
<dbReference type="EMBL" id="JAAZON010000554">
    <property type="protein sequence ID" value="NMC63919.1"/>
    <property type="molecule type" value="Genomic_DNA"/>
</dbReference>
<dbReference type="SUPFAM" id="SSF52016">
    <property type="entry name" value="LeuD/IlvD-like"/>
    <property type="match status" value="1"/>
</dbReference>